<dbReference type="EMBL" id="FN392320">
    <property type="protein sequence ID" value="CAY69762.1"/>
    <property type="molecule type" value="Genomic_DNA"/>
</dbReference>
<gene>
    <name evidence="7" type="ordered locus">PAS_chr2-2_0163</name>
</gene>
<name>C4R2N8_KOMPG</name>
<dbReference type="GeneID" id="8198270"/>
<dbReference type="GO" id="GO:0005737">
    <property type="term" value="C:cytoplasm"/>
    <property type="evidence" value="ECO:0007669"/>
    <property type="project" value="TreeGrafter"/>
</dbReference>
<dbReference type="PANTHER" id="PTHR21708">
    <property type="entry name" value="PROBABLE 2-DEHYDROPANTOATE 2-REDUCTASE"/>
    <property type="match status" value="1"/>
</dbReference>
<dbReference type="FunFam" id="1.10.1040.10:FF:000017">
    <property type="entry name" value="2-dehydropantoate 2-reductase"/>
    <property type="match status" value="1"/>
</dbReference>
<reference evidence="7 8" key="1">
    <citation type="journal article" date="2009" name="Nat. Biotechnol.">
        <title>Genome sequence of the recombinant protein production host Pichia pastoris.</title>
        <authorList>
            <person name="De Schutter K."/>
            <person name="Lin Y.C."/>
            <person name="Tiels P."/>
            <person name="Van Hecke A."/>
            <person name="Glinka S."/>
            <person name="Weber-Lehmann J."/>
            <person name="Rouze P."/>
            <person name="Van de Peer Y."/>
            <person name="Callewaert N."/>
        </authorList>
    </citation>
    <scope>NUCLEOTIDE SEQUENCE [LARGE SCALE GENOMIC DNA]</scope>
    <source>
        <strain evidence="8">GS115 / ATCC 20864</strain>
    </source>
</reference>
<comment type="function">
    <text evidence="4">Catalyzes the NADPH-dependent reduction of ketopantoate into pantoic acid.</text>
</comment>
<sequence>MSKPKVLVVGAGGIGMIGAYTLHYNKRCEVSVIVRSDYELARKRGINIDSVAYGKVDNWKPANLAANTTEAMEAFGPFDYIYLATKNIPDGSNKCEDVIRPAVTPGLTTILMVQNGIDIENAMFEAFPANIVLSGVTLSGAQNLHLEVKHVGPEVCTIGFFKHPTIDEKILEAKAKEFIELYSNDLNTITYEPDVRSSRWRKLVYNASINPITALAGLDYSRVELCDGRATVLRPAMDEVVKVALADGYIIPDSHVQAMLEVSSGLFYTPSMLMDVRNNNLTELEIILGNCVKIARRHEVATPVLDTLYALMKMKQFDIKEKNGIIKVDTTINKDYSTYGKGF</sequence>
<organism evidence="7 8">
    <name type="scientific">Komagataella phaffii (strain GS115 / ATCC 20864)</name>
    <name type="common">Yeast</name>
    <name type="synonym">Pichia pastoris</name>
    <dbReference type="NCBI Taxonomy" id="644223"/>
    <lineage>
        <taxon>Eukaryota</taxon>
        <taxon>Fungi</taxon>
        <taxon>Dikarya</taxon>
        <taxon>Ascomycota</taxon>
        <taxon>Saccharomycotina</taxon>
        <taxon>Pichiomycetes</taxon>
        <taxon>Pichiales</taxon>
        <taxon>Pichiaceae</taxon>
        <taxon>Komagataella</taxon>
    </lineage>
</organism>
<evidence type="ECO:0000256" key="1">
    <source>
        <dbReference type="ARBA" id="ARBA00007870"/>
    </source>
</evidence>
<dbReference type="HOGENOM" id="CLU_031468_2_1_1"/>
<evidence type="ECO:0000313" key="7">
    <source>
        <dbReference type="EMBL" id="CAY69762.1"/>
    </source>
</evidence>
<dbReference type="SUPFAM" id="SSF51735">
    <property type="entry name" value="NAD(P)-binding Rossmann-fold domains"/>
    <property type="match status" value="1"/>
</dbReference>
<dbReference type="SUPFAM" id="SSF48179">
    <property type="entry name" value="6-phosphogluconate dehydrogenase C-terminal domain-like"/>
    <property type="match status" value="1"/>
</dbReference>
<dbReference type="Proteomes" id="UP000000314">
    <property type="component" value="Chromosome 2"/>
</dbReference>
<dbReference type="GO" id="GO:0008677">
    <property type="term" value="F:2-dehydropantoate 2-reductase activity"/>
    <property type="evidence" value="ECO:0007669"/>
    <property type="project" value="UniProtKB-EC"/>
</dbReference>
<dbReference type="AlphaFoldDB" id="C4R2N8"/>
<dbReference type="InParanoid" id="C4R2N8"/>
<evidence type="ECO:0000313" key="8">
    <source>
        <dbReference type="Proteomes" id="UP000000314"/>
    </source>
</evidence>
<dbReference type="InterPro" id="IPR008927">
    <property type="entry name" value="6-PGluconate_DH-like_C_sf"/>
</dbReference>
<dbReference type="PANTHER" id="PTHR21708:SF30">
    <property type="entry name" value="2-DEHYDROPANTOATE 2-REDUCTASE-RELATED"/>
    <property type="match status" value="1"/>
</dbReference>
<dbReference type="Gene3D" id="1.10.1040.10">
    <property type="entry name" value="N-(1-d-carboxylethyl)-l-norvaline Dehydrogenase, domain 2"/>
    <property type="match status" value="1"/>
</dbReference>
<evidence type="ECO:0000256" key="3">
    <source>
        <dbReference type="ARBA" id="ARBA00023002"/>
    </source>
</evidence>
<comment type="catalytic activity">
    <reaction evidence="4">
        <text>(R)-pantoate + NADP(+) = 2-dehydropantoate + NADPH + H(+)</text>
        <dbReference type="Rhea" id="RHEA:16233"/>
        <dbReference type="ChEBI" id="CHEBI:11561"/>
        <dbReference type="ChEBI" id="CHEBI:15378"/>
        <dbReference type="ChEBI" id="CHEBI:15980"/>
        <dbReference type="ChEBI" id="CHEBI:57783"/>
        <dbReference type="ChEBI" id="CHEBI:58349"/>
        <dbReference type="EC" id="1.1.1.169"/>
    </reaction>
</comment>
<dbReference type="NCBIfam" id="TIGR00745">
    <property type="entry name" value="apbA_panE"/>
    <property type="match status" value="1"/>
</dbReference>
<evidence type="ECO:0000256" key="2">
    <source>
        <dbReference type="ARBA" id="ARBA00022857"/>
    </source>
</evidence>
<dbReference type="FunCoup" id="C4R2N8">
    <property type="interactions" value="41"/>
</dbReference>
<dbReference type="InterPro" id="IPR051402">
    <property type="entry name" value="KPR-Related"/>
</dbReference>
<feature type="domain" description="Ketopantoate reductase C-terminal" evidence="6">
    <location>
        <begin position="194"/>
        <end position="316"/>
    </location>
</feature>
<dbReference type="InterPro" id="IPR013328">
    <property type="entry name" value="6PGD_dom2"/>
</dbReference>
<dbReference type="Pfam" id="PF02558">
    <property type="entry name" value="ApbA"/>
    <property type="match status" value="1"/>
</dbReference>
<protein>
    <recommendedName>
        <fullName evidence="4">2-dehydropantoate 2-reductase</fullName>
        <ecNumber evidence="4">1.1.1.169</ecNumber>
    </recommendedName>
    <alternativeName>
        <fullName evidence="4">Ketopantoate reductase</fullName>
    </alternativeName>
</protein>
<comment type="similarity">
    <text evidence="1 4">Belongs to the ketopantoate reductase family.</text>
</comment>
<dbReference type="InterPro" id="IPR003710">
    <property type="entry name" value="ApbA"/>
</dbReference>
<proteinExistence type="inferred from homology"/>
<dbReference type="GO" id="GO:0015940">
    <property type="term" value="P:pantothenate biosynthetic process"/>
    <property type="evidence" value="ECO:0007669"/>
    <property type="project" value="InterPro"/>
</dbReference>
<evidence type="ECO:0000259" key="5">
    <source>
        <dbReference type="Pfam" id="PF02558"/>
    </source>
</evidence>
<keyword evidence="2 4" id="KW-0521">NADP</keyword>
<accession>C4R2N8</accession>
<dbReference type="InterPro" id="IPR013752">
    <property type="entry name" value="KPA_reductase"/>
</dbReference>
<dbReference type="Gene3D" id="3.40.50.720">
    <property type="entry name" value="NAD(P)-binding Rossmann-like Domain"/>
    <property type="match status" value="1"/>
</dbReference>
<dbReference type="InterPro" id="IPR013332">
    <property type="entry name" value="KPR_N"/>
</dbReference>
<dbReference type="OrthoDB" id="3609at2759"/>
<keyword evidence="3 4" id="KW-0560">Oxidoreductase</keyword>
<evidence type="ECO:0000256" key="4">
    <source>
        <dbReference type="RuleBase" id="RU362068"/>
    </source>
</evidence>
<dbReference type="OMA" id="MCAITQL"/>
<evidence type="ECO:0000259" key="6">
    <source>
        <dbReference type="Pfam" id="PF08546"/>
    </source>
</evidence>
<dbReference type="eggNOG" id="ENOG502QWBM">
    <property type="taxonomic scope" value="Eukaryota"/>
</dbReference>
<keyword evidence="8" id="KW-1185">Reference proteome</keyword>
<dbReference type="Pfam" id="PF08546">
    <property type="entry name" value="ApbA_C"/>
    <property type="match status" value="1"/>
</dbReference>
<dbReference type="KEGG" id="ppa:PAS_chr2-2_0163"/>
<dbReference type="EC" id="1.1.1.169" evidence="4"/>
<dbReference type="SMR" id="C4R2N8"/>
<dbReference type="InterPro" id="IPR036291">
    <property type="entry name" value="NAD(P)-bd_dom_sf"/>
</dbReference>
<feature type="domain" description="Ketopantoate reductase N-terminal" evidence="5">
    <location>
        <begin position="6"/>
        <end position="161"/>
    </location>
</feature>
<dbReference type="RefSeq" id="XP_002492042.1">
    <property type="nucleotide sequence ID" value="XM_002491997.1"/>
</dbReference>